<evidence type="ECO:0000256" key="1">
    <source>
        <dbReference type="ARBA" id="ARBA00006817"/>
    </source>
</evidence>
<evidence type="ECO:0000313" key="4">
    <source>
        <dbReference type="Proteomes" id="UP000663918"/>
    </source>
</evidence>
<gene>
    <name evidence="3" type="ORF">IFJ75_00200</name>
</gene>
<dbReference type="EMBL" id="CP062222">
    <property type="protein sequence ID" value="QTC93128.1"/>
    <property type="molecule type" value="Genomic_DNA"/>
</dbReference>
<dbReference type="AlphaFoldDB" id="A0A975GXP6"/>
<reference evidence="3" key="1">
    <citation type="submission" date="2020-09" db="EMBL/GenBank/DDBJ databases">
        <title>Brevundimonas sp. LVF2 isolated from a puddle in Goettingen, Germany.</title>
        <authorList>
            <person name="Friedrich I."/>
            <person name="Klassen A."/>
            <person name="Hannes N."/>
            <person name="Schneider D."/>
            <person name="Hertel R."/>
            <person name="Daniel R."/>
        </authorList>
    </citation>
    <scope>NUCLEOTIDE SEQUENCE</scope>
    <source>
        <strain evidence="3">LVF2</strain>
    </source>
</reference>
<evidence type="ECO:0000313" key="3">
    <source>
        <dbReference type="EMBL" id="QTC93128.1"/>
    </source>
</evidence>
<keyword evidence="4" id="KW-1185">Reference proteome</keyword>
<protein>
    <submittedName>
        <fullName evidence="3">SRPBCC domain-containing protein</fullName>
    </submittedName>
</protein>
<comment type="similarity">
    <text evidence="1">Belongs to the AHA1 family.</text>
</comment>
<feature type="domain" description="Activator of Hsp90 ATPase homologue 1/2-like C-terminal" evidence="2">
    <location>
        <begin position="6"/>
        <end position="98"/>
    </location>
</feature>
<dbReference type="Pfam" id="PF08327">
    <property type="entry name" value="AHSA1"/>
    <property type="match status" value="1"/>
</dbReference>
<dbReference type="InterPro" id="IPR013538">
    <property type="entry name" value="ASHA1/2-like_C"/>
</dbReference>
<proteinExistence type="inferred from homology"/>
<dbReference type="Gene3D" id="3.30.530.20">
    <property type="match status" value="1"/>
</dbReference>
<name>A0A975GXP6_9CAUL</name>
<dbReference type="SUPFAM" id="SSF55961">
    <property type="entry name" value="Bet v1-like"/>
    <property type="match status" value="1"/>
</dbReference>
<evidence type="ECO:0000259" key="2">
    <source>
        <dbReference type="Pfam" id="PF08327"/>
    </source>
</evidence>
<organism evidence="3 4">
    <name type="scientific">Brevundimonas goettingensis</name>
    <dbReference type="NCBI Taxonomy" id="2774190"/>
    <lineage>
        <taxon>Bacteria</taxon>
        <taxon>Pseudomonadati</taxon>
        <taxon>Pseudomonadota</taxon>
        <taxon>Alphaproteobacteria</taxon>
        <taxon>Caulobacterales</taxon>
        <taxon>Caulobacteraceae</taxon>
        <taxon>Brevundimonas</taxon>
    </lineage>
</organism>
<dbReference type="KEGG" id="bgoe:IFJ75_00200"/>
<dbReference type="Proteomes" id="UP000663918">
    <property type="component" value="Chromosome"/>
</dbReference>
<sequence length="146" mass="16387">MLIRRPVAEVFRAFADPAVTTRFWFTDSTGALEPGAIVDWTWAMYGASTEVAVKAVEPDRRILIDWDNRSTPTEVEWLFETRGSDTWVTVENRGFTDNADGVARALDSTGGFALVLAGAKIWLEHGIEPRFVVDRHPDHHAEGWSE</sequence>
<dbReference type="InterPro" id="IPR023393">
    <property type="entry name" value="START-like_dom_sf"/>
</dbReference>
<accession>A0A975GXP6</accession>